<dbReference type="InterPro" id="IPR003797">
    <property type="entry name" value="DegV"/>
</dbReference>
<keyword evidence="4" id="KW-1185">Reference proteome</keyword>
<keyword evidence="2" id="KW-0446">Lipid-binding</keyword>
<name>A0ABT1Y5L9_9FIRM</name>
<reference evidence="3 4" key="1">
    <citation type="submission" date="2022-08" db="EMBL/GenBank/DDBJ databases">
        <title>Proteogenomics of the novel Dehalobacterium formicoaceticum strain EZ94 highlights a key role of methyltransferases during anaerobic dichloromethane degradation.</title>
        <authorList>
            <person name="Wasmund K."/>
        </authorList>
    </citation>
    <scope>NUCLEOTIDE SEQUENCE [LARGE SCALE GENOMIC DNA]</scope>
    <source>
        <strain evidence="3 4">EZ94</strain>
    </source>
</reference>
<sequence>MINDFIIFTDAASDLPTELIETHGVSVLPMYFEIDGKSYRHYPDGRELGYSRFYQMLRSGIMAKTSQVNNLEYLHYFEPVLKSGLDILYISLSSGLSGTYQSSAIAAKKLMERYPERKIYCVDSRCASVGQGMLVYHAALKKYEGLDIDELKDWVVQNRDHLCHWFTVNDLNYLKRGGRLSTSAAIVGTMLSVKPILHVDKDGHLILRGKVRGRRKSLVELADHMEKFCVSPEKQTIFIGHGDCIDDAGILASMVEQRFALKNIAVSYIGPIIGAHTGPDVMTLCFFGSEK</sequence>
<accession>A0ABT1Y5L9</accession>
<dbReference type="Gene3D" id="3.30.1180.10">
    <property type="match status" value="1"/>
</dbReference>
<dbReference type="Pfam" id="PF02645">
    <property type="entry name" value="DegV"/>
    <property type="match status" value="1"/>
</dbReference>
<protein>
    <submittedName>
        <fullName evidence="3">DegV family protein</fullName>
    </submittedName>
</protein>
<dbReference type="InterPro" id="IPR050270">
    <property type="entry name" value="DegV_domain_contain"/>
</dbReference>
<comment type="function">
    <text evidence="1">May bind long-chain fatty acids, such as palmitate, and may play a role in lipid transport or fatty acid metabolism.</text>
</comment>
<dbReference type="EMBL" id="JANPWE010000005">
    <property type="protein sequence ID" value="MCR6546171.1"/>
    <property type="molecule type" value="Genomic_DNA"/>
</dbReference>
<dbReference type="Gene3D" id="3.40.50.10440">
    <property type="entry name" value="Dihydroxyacetone kinase, domain 1"/>
    <property type="match status" value="1"/>
</dbReference>
<dbReference type="SUPFAM" id="SSF82549">
    <property type="entry name" value="DAK1/DegV-like"/>
    <property type="match status" value="1"/>
</dbReference>
<evidence type="ECO:0000256" key="1">
    <source>
        <dbReference type="ARBA" id="ARBA00003238"/>
    </source>
</evidence>
<gene>
    <name evidence="3" type="ORF">NVS47_11700</name>
</gene>
<dbReference type="PANTHER" id="PTHR33434:SF3">
    <property type="entry name" value="DEGV DOMAIN-CONTAINING PROTEIN YITS"/>
    <property type="match status" value="1"/>
</dbReference>
<evidence type="ECO:0000313" key="4">
    <source>
        <dbReference type="Proteomes" id="UP001524944"/>
    </source>
</evidence>
<comment type="caution">
    <text evidence="3">The sequence shown here is derived from an EMBL/GenBank/DDBJ whole genome shotgun (WGS) entry which is preliminary data.</text>
</comment>
<dbReference type="PROSITE" id="PS51482">
    <property type="entry name" value="DEGV"/>
    <property type="match status" value="1"/>
</dbReference>
<organism evidence="3 4">
    <name type="scientific">Dehalobacterium formicoaceticum</name>
    <dbReference type="NCBI Taxonomy" id="51515"/>
    <lineage>
        <taxon>Bacteria</taxon>
        <taxon>Bacillati</taxon>
        <taxon>Bacillota</taxon>
        <taxon>Clostridia</taxon>
        <taxon>Eubacteriales</taxon>
        <taxon>Peptococcaceae</taxon>
        <taxon>Dehalobacterium</taxon>
    </lineage>
</organism>
<evidence type="ECO:0000256" key="2">
    <source>
        <dbReference type="ARBA" id="ARBA00023121"/>
    </source>
</evidence>
<dbReference type="Proteomes" id="UP001524944">
    <property type="component" value="Unassembled WGS sequence"/>
</dbReference>
<dbReference type="Gene3D" id="2.20.28.50">
    <property type="entry name" value="degv family protein"/>
    <property type="match status" value="1"/>
</dbReference>
<dbReference type="NCBIfam" id="TIGR00762">
    <property type="entry name" value="DegV"/>
    <property type="match status" value="1"/>
</dbReference>
<dbReference type="InterPro" id="IPR043168">
    <property type="entry name" value="DegV_C"/>
</dbReference>
<evidence type="ECO:0000313" key="3">
    <source>
        <dbReference type="EMBL" id="MCR6546171.1"/>
    </source>
</evidence>
<dbReference type="PANTHER" id="PTHR33434">
    <property type="entry name" value="DEGV DOMAIN-CONTAINING PROTEIN DR_1986-RELATED"/>
    <property type="match status" value="1"/>
</dbReference>
<proteinExistence type="predicted"/>
<dbReference type="RefSeq" id="WP_257913642.1">
    <property type="nucleotide sequence ID" value="NZ_JANPWE010000005.1"/>
</dbReference>